<dbReference type="EMBL" id="OZ026884">
    <property type="protein sequence ID" value="CAL1238976.1"/>
    <property type="molecule type" value="Genomic_DNA"/>
</dbReference>
<evidence type="ECO:0000256" key="1">
    <source>
        <dbReference type="ARBA" id="ARBA00004496"/>
    </source>
</evidence>
<dbReference type="CDD" id="cd00798">
    <property type="entry name" value="INT_XerDC_C"/>
    <property type="match status" value="1"/>
</dbReference>
<dbReference type="SUPFAM" id="SSF47823">
    <property type="entry name" value="lambda integrase-like, N-terminal domain"/>
    <property type="match status" value="1"/>
</dbReference>
<dbReference type="PROSITE" id="PS51898">
    <property type="entry name" value="TYR_RECOMBINASE"/>
    <property type="match status" value="1"/>
</dbReference>
<dbReference type="Gene3D" id="1.10.150.130">
    <property type="match status" value="1"/>
</dbReference>
<dbReference type="NCBIfam" id="NF001399">
    <property type="entry name" value="PRK00283.1"/>
    <property type="match status" value="1"/>
</dbReference>
<comment type="subunit">
    <text evidence="11">Forms a cyclic heterotetrameric complex composed of two molecules of XerC and two molecules of XerD.</text>
</comment>
<evidence type="ECO:0000256" key="3">
    <source>
        <dbReference type="ARBA" id="ARBA00015810"/>
    </source>
</evidence>
<dbReference type="HAMAP" id="MF_01807">
    <property type="entry name" value="Recomb_XerD"/>
    <property type="match status" value="1"/>
</dbReference>
<dbReference type="PANTHER" id="PTHR30349">
    <property type="entry name" value="PHAGE INTEGRASE-RELATED"/>
    <property type="match status" value="1"/>
</dbReference>
<dbReference type="InterPro" id="IPR004107">
    <property type="entry name" value="Integrase_SAM-like_N"/>
</dbReference>
<keyword evidence="15" id="KW-1185">Reference proteome</keyword>
<feature type="active site" evidence="11">
    <location>
        <position position="278"/>
    </location>
</feature>
<comment type="subcellular location">
    <subcellularLocation>
        <location evidence="1 11">Cytoplasm</location>
    </subcellularLocation>
</comment>
<evidence type="ECO:0000259" key="12">
    <source>
        <dbReference type="PROSITE" id="PS51898"/>
    </source>
</evidence>
<feature type="active site" evidence="11">
    <location>
        <position position="255"/>
    </location>
</feature>
<dbReference type="NCBIfam" id="TIGR02225">
    <property type="entry name" value="recomb_XerD"/>
    <property type="match status" value="1"/>
</dbReference>
<dbReference type="InterPro" id="IPR023009">
    <property type="entry name" value="Tyrosine_recombinase_XerC/XerD"/>
</dbReference>
<keyword evidence="10 11" id="KW-0131">Cell cycle</keyword>
<feature type="active site" description="O-(3'-phospho-DNA)-tyrosine intermediate" evidence="11">
    <location>
        <position position="287"/>
    </location>
</feature>
<feature type="active site" evidence="11">
    <location>
        <position position="157"/>
    </location>
</feature>
<evidence type="ECO:0000256" key="6">
    <source>
        <dbReference type="ARBA" id="ARBA00022829"/>
    </source>
</evidence>
<evidence type="ECO:0000256" key="10">
    <source>
        <dbReference type="ARBA" id="ARBA00023306"/>
    </source>
</evidence>
<dbReference type="Proteomes" id="UP001497493">
    <property type="component" value="Chromosome"/>
</dbReference>
<name>A0ABM9NEI5_9GAMM</name>
<dbReference type="InterPro" id="IPR011932">
    <property type="entry name" value="Recomb_XerD"/>
</dbReference>
<protein>
    <recommendedName>
        <fullName evidence="3 11">Tyrosine recombinase XerD</fullName>
    </recommendedName>
</protein>
<dbReference type="Pfam" id="PF00589">
    <property type="entry name" value="Phage_integrase"/>
    <property type="match status" value="1"/>
</dbReference>
<feature type="domain" description="Core-binding (CB)" evidence="13">
    <location>
        <begin position="10"/>
        <end position="96"/>
    </location>
</feature>
<evidence type="ECO:0000259" key="13">
    <source>
        <dbReference type="PROSITE" id="PS51900"/>
    </source>
</evidence>
<dbReference type="NCBIfam" id="NF040815">
    <property type="entry name" value="recomb_XerA_Arch"/>
    <property type="match status" value="1"/>
</dbReference>
<organism evidence="14 15">
    <name type="scientific">Candidatus Methylocalor cossyra</name>
    <dbReference type="NCBI Taxonomy" id="3108543"/>
    <lineage>
        <taxon>Bacteria</taxon>
        <taxon>Pseudomonadati</taxon>
        <taxon>Pseudomonadota</taxon>
        <taxon>Gammaproteobacteria</taxon>
        <taxon>Methylococcales</taxon>
        <taxon>Methylococcaceae</taxon>
        <taxon>Candidatus Methylocalor</taxon>
    </lineage>
</organism>
<dbReference type="SUPFAM" id="SSF56349">
    <property type="entry name" value="DNA breaking-rejoining enzymes"/>
    <property type="match status" value="1"/>
</dbReference>
<dbReference type="Gene3D" id="1.10.443.10">
    <property type="entry name" value="Intergrase catalytic core"/>
    <property type="match status" value="1"/>
</dbReference>
<evidence type="ECO:0000256" key="7">
    <source>
        <dbReference type="ARBA" id="ARBA00022908"/>
    </source>
</evidence>
<feature type="active site" evidence="11">
    <location>
        <position position="181"/>
    </location>
</feature>
<feature type="domain" description="Tyr recombinase" evidence="12">
    <location>
        <begin position="117"/>
        <end position="300"/>
    </location>
</feature>
<evidence type="ECO:0000256" key="9">
    <source>
        <dbReference type="ARBA" id="ARBA00023172"/>
    </source>
</evidence>
<dbReference type="InterPro" id="IPR010998">
    <property type="entry name" value="Integrase_recombinase_N"/>
</dbReference>
<dbReference type="InterPro" id="IPR013762">
    <property type="entry name" value="Integrase-like_cat_sf"/>
</dbReference>
<dbReference type="PANTHER" id="PTHR30349:SF90">
    <property type="entry name" value="TYROSINE RECOMBINASE XERD"/>
    <property type="match status" value="1"/>
</dbReference>
<keyword evidence="4 11" id="KW-0963">Cytoplasm</keyword>
<dbReference type="InterPro" id="IPR011010">
    <property type="entry name" value="DNA_brk_join_enz"/>
</dbReference>
<gene>
    <name evidence="11 14" type="primary">xerD</name>
    <name evidence="14" type="ORF">MECH1_V1_0195</name>
</gene>
<evidence type="ECO:0000256" key="4">
    <source>
        <dbReference type="ARBA" id="ARBA00022490"/>
    </source>
</evidence>
<evidence type="ECO:0000256" key="5">
    <source>
        <dbReference type="ARBA" id="ARBA00022618"/>
    </source>
</evidence>
<dbReference type="InterPro" id="IPR002104">
    <property type="entry name" value="Integrase_catalytic"/>
</dbReference>
<evidence type="ECO:0000313" key="15">
    <source>
        <dbReference type="Proteomes" id="UP001497493"/>
    </source>
</evidence>
<keyword evidence="8 11" id="KW-0238">DNA-binding</keyword>
<evidence type="ECO:0000256" key="8">
    <source>
        <dbReference type="ARBA" id="ARBA00023125"/>
    </source>
</evidence>
<dbReference type="InterPro" id="IPR044068">
    <property type="entry name" value="CB"/>
</dbReference>
<keyword evidence="6 11" id="KW-0159">Chromosome partition</keyword>
<accession>A0ABM9NEI5</accession>
<comment type="function">
    <text evidence="11">Site-specific tyrosine recombinase, which acts by catalyzing the cutting and rejoining of the recombining DNA molecules. The XerC-XerD complex is essential to convert dimers of the bacterial chromosome into monomers to permit their segregation at cell division. It also contributes to the segregational stability of plasmids.</text>
</comment>
<feature type="active site" evidence="11">
    <location>
        <position position="252"/>
    </location>
</feature>
<dbReference type="InterPro" id="IPR050090">
    <property type="entry name" value="Tyrosine_recombinase_XerCD"/>
</dbReference>
<dbReference type="RefSeq" id="WP_348758576.1">
    <property type="nucleotide sequence ID" value="NZ_OZ026884.1"/>
</dbReference>
<dbReference type="PROSITE" id="PS51900">
    <property type="entry name" value="CB"/>
    <property type="match status" value="1"/>
</dbReference>
<keyword evidence="7 11" id="KW-0229">DNA integration</keyword>
<evidence type="ECO:0000256" key="11">
    <source>
        <dbReference type="HAMAP-Rule" id="MF_01807"/>
    </source>
</evidence>
<reference evidence="14 15" key="1">
    <citation type="submission" date="2024-04" db="EMBL/GenBank/DDBJ databases">
        <authorList>
            <person name="Cremers G."/>
        </authorList>
    </citation>
    <scope>NUCLEOTIDE SEQUENCE [LARGE SCALE GENOMIC DNA]</scope>
    <source>
        <strain evidence="14">MeCH1-AG</strain>
    </source>
</reference>
<proteinExistence type="inferred from homology"/>
<dbReference type="Pfam" id="PF02899">
    <property type="entry name" value="Phage_int_SAM_1"/>
    <property type="match status" value="1"/>
</dbReference>
<keyword evidence="5 11" id="KW-0132">Cell division</keyword>
<keyword evidence="9 11" id="KW-0233">DNA recombination</keyword>
<dbReference type="HAMAP" id="MF_01808">
    <property type="entry name" value="Recomb_XerC_XerD"/>
    <property type="match status" value="1"/>
</dbReference>
<evidence type="ECO:0000256" key="2">
    <source>
        <dbReference type="ARBA" id="ARBA00010450"/>
    </source>
</evidence>
<evidence type="ECO:0000313" key="14">
    <source>
        <dbReference type="EMBL" id="CAL1238976.1"/>
    </source>
</evidence>
<sequence length="306" mass="33938">MSAASRVRDEDARALIARFLDALWVEEGLSENTQKAYASDLCHFATWLSETRGMALAAADAASIEAYLAEKYHRKASGRSVARLLSSLRKLYLFLLREGRVTADPTAALRGPRLGRPLPKTLTEEDVEALLDAPAAGEALGLRDRAMLEVLYATGLRVSELVGLRLDQVNLRQGVVRVTGKGSKDRLVPLGEEAEHWIHRYLQGARPVILNGRHSDALFVTERGAAMTRQAFWYLIKRYAAKAGVHKPLSPHTLRHAFATHLLNHGADLRVVQLLLGHSDLSSTQIYTHVAQDRLKELHARCHPRG</sequence>
<comment type="similarity">
    <text evidence="2 11">Belongs to the 'phage' integrase family. XerD subfamily.</text>
</comment>